<evidence type="ECO:0000256" key="6">
    <source>
        <dbReference type="ARBA" id="ARBA00022692"/>
    </source>
</evidence>
<dbReference type="InterPro" id="IPR003661">
    <property type="entry name" value="HisK_dim/P_dom"/>
</dbReference>
<keyword evidence="4" id="KW-0597">Phosphoprotein</keyword>
<dbReference type="InterPro" id="IPR003660">
    <property type="entry name" value="HAMP_dom"/>
</dbReference>
<dbReference type="InterPro" id="IPR005467">
    <property type="entry name" value="His_kinase_dom"/>
</dbReference>
<dbReference type="Gene3D" id="6.10.340.10">
    <property type="match status" value="1"/>
</dbReference>
<evidence type="ECO:0000256" key="2">
    <source>
        <dbReference type="ARBA" id="ARBA00004141"/>
    </source>
</evidence>
<dbReference type="InterPro" id="IPR004358">
    <property type="entry name" value="Sig_transdc_His_kin-like_C"/>
</dbReference>
<dbReference type="PANTHER" id="PTHR45528:SF8">
    <property type="entry name" value="HISTIDINE KINASE"/>
    <property type="match status" value="1"/>
</dbReference>
<feature type="domain" description="HAMP" evidence="13">
    <location>
        <begin position="174"/>
        <end position="226"/>
    </location>
</feature>
<dbReference type="PANTHER" id="PTHR45528">
    <property type="entry name" value="SENSOR HISTIDINE KINASE CPXA"/>
    <property type="match status" value="1"/>
</dbReference>
<keyword evidence="7 14" id="KW-0418">Kinase</keyword>
<feature type="transmembrane region" description="Helical" evidence="11">
    <location>
        <begin position="14"/>
        <end position="36"/>
    </location>
</feature>
<evidence type="ECO:0000256" key="4">
    <source>
        <dbReference type="ARBA" id="ARBA00022553"/>
    </source>
</evidence>
<dbReference type="Gene3D" id="1.10.287.130">
    <property type="match status" value="1"/>
</dbReference>
<gene>
    <name evidence="14" type="ORF">HMPREF1863_00902</name>
</gene>
<dbReference type="GO" id="GO:0005886">
    <property type="term" value="C:plasma membrane"/>
    <property type="evidence" value="ECO:0007669"/>
    <property type="project" value="TreeGrafter"/>
</dbReference>
<evidence type="ECO:0000259" key="12">
    <source>
        <dbReference type="PROSITE" id="PS50109"/>
    </source>
</evidence>
<evidence type="ECO:0000256" key="5">
    <source>
        <dbReference type="ARBA" id="ARBA00022679"/>
    </source>
</evidence>
<dbReference type="PROSITE" id="PS50109">
    <property type="entry name" value="HIS_KIN"/>
    <property type="match status" value="1"/>
</dbReference>
<dbReference type="Pfam" id="PF00512">
    <property type="entry name" value="HisKA"/>
    <property type="match status" value="1"/>
</dbReference>
<feature type="domain" description="Histidine kinase" evidence="12">
    <location>
        <begin position="241"/>
        <end position="456"/>
    </location>
</feature>
<proteinExistence type="predicted"/>
<evidence type="ECO:0000256" key="11">
    <source>
        <dbReference type="SAM" id="Phobius"/>
    </source>
</evidence>
<organism evidence="14 15">
    <name type="scientific">Aedoeadaptatus coxii</name>
    <dbReference type="NCBI Taxonomy" id="755172"/>
    <lineage>
        <taxon>Bacteria</taxon>
        <taxon>Bacillati</taxon>
        <taxon>Bacillota</taxon>
        <taxon>Tissierellia</taxon>
        <taxon>Tissierellales</taxon>
        <taxon>Peptoniphilaceae</taxon>
        <taxon>Aedoeadaptatus</taxon>
    </lineage>
</organism>
<dbReference type="InterPro" id="IPR036097">
    <property type="entry name" value="HisK_dim/P_sf"/>
</dbReference>
<dbReference type="EMBL" id="LSDG01000024">
    <property type="protein sequence ID" value="KXB66850.1"/>
    <property type="molecule type" value="Genomic_DNA"/>
</dbReference>
<name>A0A134AH49_9FIRM</name>
<dbReference type="PROSITE" id="PS50885">
    <property type="entry name" value="HAMP"/>
    <property type="match status" value="1"/>
</dbReference>
<keyword evidence="8 11" id="KW-1133">Transmembrane helix</keyword>
<dbReference type="OrthoDB" id="84942at2"/>
<keyword evidence="10 11" id="KW-0472">Membrane</keyword>
<evidence type="ECO:0000313" key="15">
    <source>
        <dbReference type="Proteomes" id="UP000070442"/>
    </source>
</evidence>
<feature type="transmembrane region" description="Helical" evidence="11">
    <location>
        <begin position="149"/>
        <end position="173"/>
    </location>
</feature>
<comment type="caution">
    <text evidence="14">The sequence shown here is derived from an EMBL/GenBank/DDBJ whole genome shotgun (WGS) entry which is preliminary data.</text>
</comment>
<dbReference type="SUPFAM" id="SSF47384">
    <property type="entry name" value="Homodimeric domain of signal transducing histidine kinase"/>
    <property type="match status" value="1"/>
</dbReference>
<dbReference type="SMART" id="SM00387">
    <property type="entry name" value="HATPase_c"/>
    <property type="match status" value="1"/>
</dbReference>
<reference evidence="15" key="1">
    <citation type="submission" date="2016-01" db="EMBL/GenBank/DDBJ databases">
        <authorList>
            <person name="Mitreva M."/>
            <person name="Pepin K.H."/>
            <person name="Mihindukulasuriya K.A."/>
            <person name="Fulton R."/>
            <person name="Fronick C."/>
            <person name="O'Laughlin M."/>
            <person name="Miner T."/>
            <person name="Herter B."/>
            <person name="Rosa B.A."/>
            <person name="Cordes M."/>
            <person name="Tomlinson C."/>
            <person name="Wollam A."/>
            <person name="Palsikar V.B."/>
            <person name="Mardis E.R."/>
            <person name="Wilson R.K."/>
        </authorList>
    </citation>
    <scope>NUCLEOTIDE SEQUENCE [LARGE SCALE GENOMIC DNA]</scope>
    <source>
        <strain evidence="15">DNF00729</strain>
    </source>
</reference>
<evidence type="ECO:0000256" key="9">
    <source>
        <dbReference type="ARBA" id="ARBA00023012"/>
    </source>
</evidence>
<keyword evidence="6 11" id="KW-0812">Transmembrane</keyword>
<dbReference type="EC" id="2.7.13.3" evidence="3"/>
<evidence type="ECO:0000256" key="7">
    <source>
        <dbReference type="ARBA" id="ARBA00022777"/>
    </source>
</evidence>
<dbReference type="GO" id="GO:0000155">
    <property type="term" value="F:phosphorelay sensor kinase activity"/>
    <property type="evidence" value="ECO:0007669"/>
    <property type="project" value="InterPro"/>
</dbReference>
<dbReference type="PATRIC" id="fig|755172.3.peg.860"/>
<dbReference type="InterPro" id="IPR036890">
    <property type="entry name" value="HATPase_C_sf"/>
</dbReference>
<dbReference type="SMART" id="SM00388">
    <property type="entry name" value="HisKA"/>
    <property type="match status" value="1"/>
</dbReference>
<dbReference type="InterPro" id="IPR050398">
    <property type="entry name" value="HssS/ArlS-like"/>
</dbReference>
<keyword evidence="15" id="KW-1185">Reference proteome</keyword>
<dbReference type="RefSeq" id="WP_068367664.1">
    <property type="nucleotide sequence ID" value="NZ_KQ960173.1"/>
</dbReference>
<dbReference type="SUPFAM" id="SSF55874">
    <property type="entry name" value="ATPase domain of HSP90 chaperone/DNA topoisomerase II/histidine kinase"/>
    <property type="match status" value="1"/>
</dbReference>
<keyword evidence="5" id="KW-0808">Transferase</keyword>
<evidence type="ECO:0000256" key="1">
    <source>
        <dbReference type="ARBA" id="ARBA00000085"/>
    </source>
</evidence>
<sequence length="460" mass="52893">MELKSKGQSLNKVLFKYLLSITLGLVISVGLILGFMNVSYQFKWIVPANYTETSILERRMDIATSKKFQKSLLPDNTSYLFLSKDEKVIETNMNKNIQDKAINYHKGSGYSNANLSFIEIQRSDGYVIVAYNLKPYYSNSWMQQTLPTITILFVSLLITFCFTSIIAITLFWARRISKELNPLLQVSEEIGRQNLDFQVKKSNIQEFNAISESLEKMKVGLSQSLRTNWREAEKKRNQISALSHDIKTPVSIIKGNSELLGETDLTEEQEMYLNYIRKNTNRISQYIETLMLLNKSNQVNELNFLEVEVEQFVENIKKLTKEFTSSYQLHLLVDSNYENNFLIVDTKEFERAFLNILSNAGEHSPINSTIKLSICSKEDNLEISILDQGYGFTNEDLVYAKDQFYQGDKSRHSRQNYGIGLFVAEQIIKNHGGSLILENRTDEIGAKVSILLPVTNKPYR</sequence>
<keyword evidence="9" id="KW-0902">Two-component regulatory system</keyword>
<accession>A0A134AH49</accession>
<evidence type="ECO:0000256" key="3">
    <source>
        <dbReference type="ARBA" id="ARBA00012438"/>
    </source>
</evidence>
<dbReference type="AlphaFoldDB" id="A0A134AH49"/>
<dbReference type="InterPro" id="IPR003594">
    <property type="entry name" value="HATPase_dom"/>
</dbReference>
<comment type="catalytic activity">
    <reaction evidence="1">
        <text>ATP + protein L-histidine = ADP + protein N-phospho-L-histidine.</text>
        <dbReference type="EC" id="2.7.13.3"/>
    </reaction>
</comment>
<dbReference type="PRINTS" id="PR00344">
    <property type="entry name" value="BCTRLSENSOR"/>
</dbReference>
<comment type="subcellular location">
    <subcellularLocation>
        <location evidence="2">Membrane</location>
        <topology evidence="2">Multi-pass membrane protein</topology>
    </subcellularLocation>
</comment>
<dbReference type="STRING" id="755172.HMPREF1863_00902"/>
<evidence type="ECO:0000313" key="14">
    <source>
        <dbReference type="EMBL" id="KXB66850.1"/>
    </source>
</evidence>
<dbReference type="Proteomes" id="UP000070442">
    <property type="component" value="Unassembled WGS sequence"/>
</dbReference>
<evidence type="ECO:0000256" key="10">
    <source>
        <dbReference type="ARBA" id="ARBA00023136"/>
    </source>
</evidence>
<evidence type="ECO:0000259" key="13">
    <source>
        <dbReference type="PROSITE" id="PS50885"/>
    </source>
</evidence>
<dbReference type="Pfam" id="PF02518">
    <property type="entry name" value="HATPase_c"/>
    <property type="match status" value="1"/>
</dbReference>
<evidence type="ECO:0000256" key="8">
    <source>
        <dbReference type="ARBA" id="ARBA00022989"/>
    </source>
</evidence>
<dbReference type="Gene3D" id="3.30.565.10">
    <property type="entry name" value="Histidine kinase-like ATPase, C-terminal domain"/>
    <property type="match status" value="1"/>
</dbReference>
<dbReference type="CDD" id="cd00082">
    <property type="entry name" value="HisKA"/>
    <property type="match status" value="1"/>
</dbReference>
<protein>
    <recommendedName>
        <fullName evidence="3">histidine kinase</fullName>
        <ecNumber evidence="3">2.7.13.3</ecNumber>
    </recommendedName>
</protein>